<sequence>MRLANPTLEQSRAVLAASPSLLDSVQTTDVTPGDVRKMILYLRKARERAIAIRDRSPGGSYLEGVLTRTIDGITLELSQLDYLLVQKPVDVTAAGTDSRRMRPAI</sequence>
<dbReference type="RefSeq" id="WP_248158840.1">
    <property type="nucleotide sequence ID" value="NZ_JALNMJ010000025.1"/>
</dbReference>
<dbReference type="Proteomes" id="UP001431221">
    <property type="component" value="Unassembled WGS sequence"/>
</dbReference>
<evidence type="ECO:0000313" key="2">
    <source>
        <dbReference type="Proteomes" id="UP001431221"/>
    </source>
</evidence>
<dbReference type="EMBL" id="JALNMJ010000025">
    <property type="protein sequence ID" value="MCK7615412.1"/>
    <property type="molecule type" value="Genomic_DNA"/>
</dbReference>
<keyword evidence="2" id="KW-1185">Reference proteome</keyword>
<organism evidence="1 2">
    <name type="scientific">Roseibium sediminicola</name>
    <dbReference type="NCBI Taxonomy" id="2933272"/>
    <lineage>
        <taxon>Bacteria</taxon>
        <taxon>Pseudomonadati</taxon>
        <taxon>Pseudomonadota</taxon>
        <taxon>Alphaproteobacteria</taxon>
        <taxon>Hyphomicrobiales</taxon>
        <taxon>Stappiaceae</taxon>
        <taxon>Roseibium</taxon>
    </lineage>
</organism>
<gene>
    <name evidence="1" type="ORF">M0H32_24860</name>
</gene>
<accession>A0ABT0H149</accession>
<proteinExistence type="predicted"/>
<comment type="caution">
    <text evidence="1">The sequence shown here is derived from an EMBL/GenBank/DDBJ whole genome shotgun (WGS) entry which is preliminary data.</text>
</comment>
<name>A0ABT0H149_9HYPH</name>
<protein>
    <submittedName>
        <fullName evidence="1">Uncharacterized protein</fullName>
    </submittedName>
</protein>
<reference evidence="1" key="1">
    <citation type="submission" date="2022-04" db="EMBL/GenBank/DDBJ databases">
        <title>Roseibium sp. CAU 1639 isolated from mud.</title>
        <authorList>
            <person name="Kim W."/>
        </authorList>
    </citation>
    <scope>NUCLEOTIDE SEQUENCE</scope>
    <source>
        <strain evidence="1">CAU 1639</strain>
    </source>
</reference>
<evidence type="ECO:0000313" key="1">
    <source>
        <dbReference type="EMBL" id="MCK7615412.1"/>
    </source>
</evidence>